<organism evidence="1 2">
    <name type="scientific">Striga asiatica</name>
    <name type="common">Asiatic witchweed</name>
    <name type="synonym">Buchnera asiatica</name>
    <dbReference type="NCBI Taxonomy" id="4170"/>
    <lineage>
        <taxon>Eukaryota</taxon>
        <taxon>Viridiplantae</taxon>
        <taxon>Streptophyta</taxon>
        <taxon>Embryophyta</taxon>
        <taxon>Tracheophyta</taxon>
        <taxon>Spermatophyta</taxon>
        <taxon>Magnoliopsida</taxon>
        <taxon>eudicotyledons</taxon>
        <taxon>Gunneridae</taxon>
        <taxon>Pentapetalae</taxon>
        <taxon>asterids</taxon>
        <taxon>lamiids</taxon>
        <taxon>Lamiales</taxon>
        <taxon>Orobanchaceae</taxon>
        <taxon>Buchnereae</taxon>
        <taxon>Striga</taxon>
    </lineage>
</organism>
<sequence>MDHLEEGSTCLTSPSTLGTKTVAGDCRAAADNVHRADFSHAHAIFIRRGVIAAPEGDGALSGGFQGGEGVGDSGGGSGKVAERRLAKAEVGHLISQELNCHAKGEKQRGNYEAEKAMKMCVSQKVKSVKCEYEIGVTKYTDSYLELSLMSEFATISHVDGSR</sequence>
<protein>
    <submittedName>
        <fullName evidence="1">NAD(P)-binding Rossmann-fold superfamily protein</fullName>
    </submittedName>
</protein>
<feature type="non-terminal residue" evidence="1">
    <location>
        <position position="162"/>
    </location>
</feature>
<evidence type="ECO:0000313" key="1">
    <source>
        <dbReference type="EMBL" id="GER43022.1"/>
    </source>
</evidence>
<name>A0A5A7QDK1_STRAF</name>
<dbReference type="Proteomes" id="UP000325081">
    <property type="component" value="Unassembled WGS sequence"/>
</dbReference>
<evidence type="ECO:0000313" key="2">
    <source>
        <dbReference type="Proteomes" id="UP000325081"/>
    </source>
</evidence>
<reference evidence="2" key="1">
    <citation type="journal article" date="2019" name="Curr. Biol.">
        <title>Genome Sequence of Striga asiatica Provides Insight into the Evolution of Plant Parasitism.</title>
        <authorList>
            <person name="Yoshida S."/>
            <person name="Kim S."/>
            <person name="Wafula E.K."/>
            <person name="Tanskanen J."/>
            <person name="Kim Y.M."/>
            <person name="Honaas L."/>
            <person name="Yang Z."/>
            <person name="Spallek T."/>
            <person name="Conn C.E."/>
            <person name="Ichihashi Y."/>
            <person name="Cheong K."/>
            <person name="Cui S."/>
            <person name="Der J.P."/>
            <person name="Gundlach H."/>
            <person name="Jiao Y."/>
            <person name="Hori C."/>
            <person name="Ishida J.K."/>
            <person name="Kasahara H."/>
            <person name="Kiba T."/>
            <person name="Kim M.S."/>
            <person name="Koo N."/>
            <person name="Laohavisit A."/>
            <person name="Lee Y.H."/>
            <person name="Lumba S."/>
            <person name="McCourt P."/>
            <person name="Mortimer J.C."/>
            <person name="Mutuku J.M."/>
            <person name="Nomura T."/>
            <person name="Sasaki-Sekimoto Y."/>
            <person name="Seto Y."/>
            <person name="Wang Y."/>
            <person name="Wakatake T."/>
            <person name="Sakakibara H."/>
            <person name="Demura T."/>
            <person name="Yamaguchi S."/>
            <person name="Yoneyama K."/>
            <person name="Manabe R.I."/>
            <person name="Nelson D.C."/>
            <person name="Schulman A.H."/>
            <person name="Timko M.P."/>
            <person name="dePamphilis C.W."/>
            <person name="Choi D."/>
            <person name="Shirasu K."/>
        </authorList>
    </citation>
    <scope>NUCLEOTIDE SEQUENCE [LARGE SCALE GENOMIC DNA]</scope>
    <source>
        <strain evidence="2">cv. UVA1</strain>
    </source>
</reference>
<accession>A0A5A7QDK1</accession>
<dbReference type="EMBL" id="BKCP01006515">
    <property type="protein sequence ID" value="GER43022.1"/>
    <property type="molecule type" value="Genomic_DNA"/>
</dbReference>
<keyword evidence="2" id="KW-1185">Reference proteome</keyword>
<comment type="caution">
    <text evidence="1">The sequence shown here is derived from an EMBL/GenBank/DDBJ whole genome shotgun (WGS) entry which is preliminary data.</text>
</comment>
<dbReference type="AlphaFoldDB" id="A0A5A7QDK1"/>
<proteinExistence type="predicted"/>
<gene>
    <name evidence="1" type="ORF">STAS_19851</name>
</gene>